<accession>A0A815ME55</accession>
<sequence length="106" mass="12216">MNRPKMAKFLCSICRNQTVAALLAAMIYSKAAQKDMKNRDTLIQIAEVFIKGIQFSTEKALQELKTKVNRGYDQQVEGFEEQTEGFKKQVEDFKNIKVKYSLYLAI</sequence>
<dbReference type="AlphaFoldDB" id="A0A815ME55"/>
<organism evidence="1 2">
    <name type="scientific">Rotaria sordida</name>
    <dbReference type="NCBI Taxonomy" id="392033"/>
    <lineage>
        <taxon>Eukaryota</taxon>
        <taxon>Metazoa</taxon>
        <taxon>Spiralia</taxon>
        <taxon>Gnathifera</taxon>
        <taxon>Rotifera</taxon>
        <taxon>Eurotatoria</taxon>
        <taxon>Bdelloidea</taxon>
        <taxon>Philodinida</taxon>
        <taxon>Philodinidae</taxon>
        <taxon>Rotaria</taxon>
    </lineage>
</organism>
<reference evidence="1" key="1">
    <citation type="submission" date="2021-02" db="EMBL/GenBank/DDBJ databases">
        <authorList>
            <person name="Nowell W R."/>
        </authorList>
    </citation>
    <scope>NUCLEOTIDE SEQUENCE</scope>
</reference>
<proteinExistence type="predicted"/>
<protein>
    <submittedName>
        <fullName evidence="1">Uncharacterized protein</fullName>
    </submittedName>
</protein>
<dbReference type="Proteomes" id="UP000663889">
    <property type="component" value="Unassembled WGS sequence"/>
</dbReference>
<comment type="caution">
    <text evidence="1">The sequence shown here is derived from an EMBL/GenBank/DDBJ whole genome shotgun (WGS) entry which is preliminary data.</text>
</comment>
<evidence type="ECO:0000313" key="2">
    <source>
        <dbReference type="Proteomes" id="UP000663889"/>
    </source>
</evidence>
<evidence type="ECO:0000313" key="1">
    <source>
        <dbReference type="EMBL" id="CAF1423352.1"/>
    </source>
</evidence>
<gene>
    <name evidence="1" type="ORF">SEV965_LOCUS32394</name>
</gene>
<name>A0A815ME55_9BILA</name>
<dbReference type="EMBL" id="CAJNOU010004035">
    <property type="protein sequence ID" value="CAF1423352.1"/>
    <property type="molecule type" value="Genomic_DNA"/>
</dbReference>